<dbReference type="RefSeq" id="WP_264729309.1">
    <property type="nucleotide sequence ID" value="NZ_JAPDNR010000001.1"/>
</dbReference>
<evidence type="ECO:0000313" key="1">
    <source>
        <dbReference type="EMBL" id="MCW3483790.1"/>
    </source>
</evidence>
<keyword evidence="2" id="KW-1185">Reference proteome</keyword>
<dbReference type="EMBL" id="JAPDNS010000001">
    <property type="protein sequence ID" value="MCW3483790.1"/>
    <property type="molecule type" value="Genomic_DNA"/>
</dbReference>
<proteinExistence type="predicted"/>
<organism evidence="1 2">
    <name type="scientific">Chitinophaga nivalis</name>
    <dbReference type="NCBI Taxonomy" id="2991709"/>
    <lineage>
        <taxon>Bacteria</taxon>
        <taxon>Pseudomonadati</taxon>
        <taxon>Bacteroidota</taxon>
        <taxon>Chitinophagia</taxon>
        <taxon>Chitinophagales</taxon>
        <taxon>Chitinophagaceae</taxon>
        <taxon>Chitinophaga</taxon>
    </lineage>
</organism>
<sequence length="118" mass="13352">MTFLPTVWTYIMDNGDGNTFSASVLTLTGNMPSWEAPFYAHQYFQGDIEEVEGYLAGTQRAVEIRDTPLPETGYRLQDFIIDLEELADTGQLSRPELAAVVREKLEETKLDYSPARRA</sequence>
<accession>A0ABT3IJ00</accession>
<protein>
    <submittedName>
        <fullName evidence="1">Uncharacterized protein</fullName>
    </submittedName>
</protein>
<comment type="caution">
    <text evidence="1">The sequence shown here is derived from an EMBL/GenBank/DDBJ whole genome shotgun (WGS) entry which is preliminary data.</text>
</comment>
<dbReference type="Proteomes" id="UP001207742">
    <property type="component" value="Unassembled WGS sequence"/>
</dbReference>
<name>A0ABT3IJ00_9BACT</name>
<reference evidence="1 2" key="1">
    <citation type="submission" date="2022-10" db="EMBL/GenBank/DDBJ databases">
        <title>Chitinophaga nivalis PC15 sp. nov., isolated from Pyeongchang county, South Korea.</title>
        <authorList>
            <person name="Trinh H.N."/>
        </authorList>
    </citation>
    <scope>NUCLEOTIDE SEQUENCE [LARGE SCALE GENOMIC DNA]</scope>
    <source>
        <strain evidence="1 2">PC14</strain>
    </source>
</reference>
<evidence type="ECO:0000313" key="2">
    <source>
        <dbReference type="Proteomes" id="UP001207742"/>
    </source>
</evidence>
<gene>
    <name evidence="1" type="ORF">OL497_07800</name>
</gene>